<dbReference type="AlphaFoldDB" id="A0A075NZT6"/>
<sequence>MSVGEEEQIIKQYQPLIRALIPYEQDNRLLEGINKFSKRLPSSVRKIVKEEVVRLTSLTDASADNSAFAQFPVMKFKHFGIPMRLDKVGAEILKSETSLYQERYTVGVFESVMNSDFYQTQIKRDQFKKIVDAFKVESQSFTDIDFGNDIAVRPNFTVSSPDFEKGRHCTVSSLSFTGLAVETKRPPNVTTGDIITFTIPEVMGLTKEPTEITYELDTIKYNKHLGKYESFFTISSETDLSLLNQLKRYIKAVSYKQPLQRDLEIERAMQDLERDRILENSPWMPVFLAANKKSLKPVISLFTKANVEHNNAELLLKSLQDKTIFDVLAEELMRYNEAYIFYGKIKTKSGEIAITATHRQLLALGQLNAIVYLLVKNNDFICTQCRLDDITKEDKQKAFAIHDIASKDFEHLGAISHVMYCRDVTVYLNTLTLSEKCEFKPLAKSLRASGERWHIDYVMEEALDRRSETRYVIDKSAQIKLSLLNSLDVRVLDLSASGMKLLVPVGTDLQSELRVSVPDLKIKNEKYRVVHYDKSTGTVRLCLQDDGKKSKTCANVDAMVEENTAYFKLRDVARIQRATHRFIWELAVRHMPSLSVLCVMNRHILDRLKTVYQSDTSDDLYPFSRTQNIIPLHGFFADKAQSKPKSLMLDAMFKGAMDHSLVVHCVRKSDNRLVYIKERDFLYTKLRSQIQSQLEEEKIQISATDVTAIRCHGAITPLTKKRLAQLSKLDKAMYDKLETMQAGYTHCIFVTNMSALHHDLVMAKLIAKPTQTNSEKEGAA</sequence>
<dbReference type="SUPFAM" id="SSF141371">
    <property type="entry name" value="PilZ domain-like"/>
    <property type="match status" value="1"/>
</dbReference>
<evidence type="ECO:0008006" key="3">
    <source>
        <dbReference type="Google" id="ProtNLM"/>
    </source>
</evidence>
<gene>
    <name evidence="1" type="ORF">EP13_10510</name>
</gene>
<dbReference type="RefSeq" id="WP_044057212.1">
    <property type="nucleotide sequence ID" value="NZ_CBCSKJ010000001.1"/>
</dbReference>
<reference evidence="1 2" key="1">
    <citation type="submission" date="2014-06" db="EMBL/GenBank/DDBJ databases">
        <title>Genomes of Alteromonas australica, a world apart.</title>
        <authorList>
            <person name="Gonzaga A."/>
            <person name="Lopez-Perez M."/>
            <person name="Rodriguez-Valera F."/>
        </authorList>
    </citation>
    <scope>NUCLEOTIDE SEQUENCE [LARGE SCALE GENOMIC DNA]</scope>
    <source>
        <strain evidence="1 2">H 17</strain>
    </source>
</reference>
<dbReference type="GeneID" id="78255336"/>
<dbReference type="eggNOG" id="ENOG502ZBA4">
    <property type="taxonomic scope" value="Bacteria"/>
</dbReference>
<protein>
    <recommendedName>
        <fullName evidence="3">PilZ domain-containing protein</fullName>
    </recommendedName>
</protein>
<name>A0A075NZT6_9ALTE</name>
<evidence type="ECO:0000313" key="2">
    <source>
        <dbReference type="Proteomes" id="UP000056090"/>
    </source>
</evidence>
<keyword evidence="2" id="KW-1185">Reference proteome</keyword>
<dbReference type="Proteomes" id="UP000056090">
    <property type="component" value="Chromosome"/>
</dbReference>
<dbReference type="EMBL" id="CP008849">
    <property type="protein sequence ID" value="AIF99076.1"/>
    <property type="molecule type" value="Genomic_DNA"/>
</dbReference>
<dbReference type="KEGG" id="aal:EP13_10510"/>
<organism evidence="1 2">
    <name type="scientific">Alteromonas australica</name>
    <dbReference type="NCBI Taxonomy" id="589873"/>
    <lineage>
        <taxon>Bacteria</taxon>
        <taxon>Pseudomonadati</taxon>
        <taxon>Pseudomonadota</taxon>
        <taxon>Gammaproteobacteria</taxon>
        <taxon>Alteromonadales</taxon>
        <taxon>Alteromonadaceae</taxon>
        <taxon>Alteromonas/Salinimonas group</taxon>
        <taxon>Alteromonas</taxon>
    </lineage>
</organism>
<accession>A0A075NZT6</accession>
<proteinExistence type="predicted"/>
<evidence type="ECO:0000313" key="1">
    <source>
        <dbReference type="EMBL" id="AIF99076.1"/>
    </source>
</evidence>